<dbReference type="InterPro" id="IPR004401">
    <property type="entry name" value="YbaB/EbfC"/>
</dbReference>
<dbReference type="RefSeq" id="WP_039809761.1">
    <property type="nucleotide sequence ID" value="NZ_UGRY01000002.1"/>
</dbReference>
<protein>
    <submittedName>
        <fullName evidence="1">Uncharacterized BCR, YbaB family COG0718</fullName>
    </submittedName>
</protein>
<evidence type="ECO:0000313" key="2">
    <source>
        <dbReference type="Proteomes" id="UP000255467"/>
    </source>
</evidence>
<name>A0A378YIA1_9NOCA</name>
<gene>
    <name evidence="1" type="ORF">NCTC1934_02603</name>
</gene>
<dbReference type="InterPro" id="IPR036894">
    <property type="entry name" value="YbaB-like_sf"/>
</dbReference>
<dbReference type="EMBL" id="UGRY01000002">
    <property type="protein sequence ID" value="SUA76558.1"/>
    <property type="molecule type" value="Genomic_DNA"/>
</dbReference>
<reference evidence="1 2" key="1">
    <citation type="submission" date="2018-06" db="EMBL/GenBank/DDBJ databases">
        <authorList>
            <consortium name="Pathogen Informatics"/>
            <person name="Doyle S."/>
        </authorList>
    </citation>
    <scope>NUCLEOTIDE SEQUENCE [LARGE SCALE GENOMIC DNA]</scope>
    <source>
        <strain evidence="1 2">NCTC1934</strain>
    </source>
</reference>
<accession>A0A378YIA1</accession>
<organism evidence="1 2">
    <name type="scientific">Nocardia otitidiscaviarum</name>
    <dbReference type="NCBI Taxonomy" id="1823"/>
    <lineage>
        <taxon>Bacteria</taxon>
        <taxon>Bacillati</taxon>
        <taxon>Actinomycetota</taxon>
        <taxon>Actinomycetes</taxon>
        <taxon>Mycobacteriales</taxon>
        <taxon>Nocardiaceae</taxon>
        <taxon>Nocardia</taxon>
    </lineage>
</organism>
<proteinExistence type="predicted"/>
<dbReference type="Proteomes" id="UP000255467">
    <property type="component" value="Unassembled WGS sequence"/>
</dbReference>
<sequence>MTGDADRAERIDEAISRVRGRAQSNGGVVSIEVDAYKMITSIRIAPHAMSADPDNLARVIAALHRKASEEVEAAAQRVFEQLTAPRPTVRPTAAEWDDDRPTPITYSV</sequence>
<dbReference type="SUPFAM" id="SSF82607">
    <property type="entry name" value="YbaB-like"/>
    <property type="match status" value="1"/>
</dbReference>
<keyword evidence="2" id="KW-1185">Reference proteome</keyword>
<dbReference type="AlphaFoldDB" id="A0A378YIA1"/>
<dbReference type="Pfam" id="PF02575">
    <property type="entry name" value="YbaB_DNA_bd"/>
    <property type="match status" value="1"/>
</dbReference>
<evidence type="ECO:0000313" key="1">
    <source>
        <dbReference type="EMBL" id="SUA76558.1"/>
    </source>
</evidence>
<dbReference type="GO" id="GO:0003677">
    <property type="term" value="F:DNA binding"/>
    <property type="evidence" value="ECO:0007669"/>
    <property type="project" value="InterPro"/>
</dbReference>
<dbReference type="Gene3D" id="3.30.1310.10">
    <property type="entry name" value="Nucleoid-associated protein YbaB-like domain"/>
    <property type="match status" value="1"/>
</dbReference>